<dbReference type="Gene3D" id="3.20.20.80">
    <property type="entry name" value="Glycosidases"/>
    <property type="match status" value="1"/>
</dbReference>
<evidence type="ECO:0000256" key="2">
    <source>
        <dbReference type="ARBA" id="ARBA00004881"/>
    </source>
</evidence>
<dbReference type="SUPFAM" id="SSF51011">
    <property type="entry name" value="Glycosyl hydrolase domain"/>
    <property type="match status" value="1"/>
</dbReference>
<proteinExistence type="inferred from homology"/>
<feature type="domain" description="Alpha-L-arabinofuranosidase C-terminal" evidence="9">
    <location>
        <begin position="294"/>
        <end position="497"/>
    </location>
</feature>
<keyword evidence="8 10" id="KW-0326">Glycosidase</keyword>
<comment type="catalytic activity">
    <reaction evidence="1">
        <text>Hydrolysis of terminal non-reducing alpha-L-arabinofuranoside residues in alpha-L-arabinosides.</text>
        <dbReference type="EC" id="3.2.1.55"/>
    </reaction>
</comment>
<keyword evidence="7" id="KW-0119">Carbohydrate metabolism</keyword>
<comment type="similarity">
    <text evidence="3">Belongs to the glycosyl hydrolase 51 family.</text>
</comment>
<dbReference type="EC" id="3.2.1.55" evidence="5"/>
<dbReference type="Pfam" id="PF22848">
    <property type="entry name" value="ASD1_dom"/>
    <property type="match status" value="1"/>
</dbReference>
<evidence type="ECO:0000256" key="6">
    <source>
        <dbReference type="ARBA" id="ARBA00022801"/>
    </source>
</evidence>
<evidence type="ECO:0000256" key="7">
    <source>
        <dbReference type="ARBA" id="ARBA00023277"/>
    </source>
</evidence>
<dbReference type="InterPro" id="IPR055235">
    <property type="entry name" value="ASD1_cat"/>
</dbReference>
<comment type="pathway">
    <text evidence="2">Glycan metabolism.</text>
</comment>
<evidence type="ECO:0000256" key="1">
    <source>
        <dbReference type="ARBA" id="ARBA00001462"/>
    </source>
</evidence>
<dbReference type="AlphaFoldDB" id="A0A4U8Q0Q9"/>
<dbReference type="PANTHER" id="PTHR43576:SF3">
    <property type="entry name" value="ALPHA-L-ARABINOFURANOSIDASE C"/>
    <property type="match status" value="1"/>
</dbReference>
<gene>
    <name evidence="10" type="ORF">DSM106044_04779</name>
</gene>
<dbReference type="SUPFAM" id="SSF51445">
    <property type="entry name" value="(Trans)glycosidases"/>
    <property type="match status" value="1"/>
</dbReference>
<dbReference type="GO" id="GO:0000272">
    <property type="term" value="P:polysaccharide catabolic process"/>
    <property type="evidence" value="ECO:0007669"/>
    <property type="project" value="TreeGrafter"/>
</dbReference>
<keyword evidence="6 10" id="KW-0378">Hydrolase</keyword>
<dbReference type="Pfam" id="PF06964">
    <property type="entry name" value="Alpha-L-AF_C"/>
    <property type="match status" value="1"/>
</dbReference>
<evidence type="ECO:0000259" key="9">
    <source>
        <dbReference type="SMART" id="SM00813"/>
    </source>
</evidence>
<dbReference type="GO" id="GO:0046556">
    <property type="term" value="F:alpha-L-arabinofuranosidase activity"/>
    <property type="evidence" value="ECO:0007669"/>
    <property type="project" value="UniProtKB-EC"/>
</dbReference>
<comment type="caution">
    <text evidence="10">The sequence shown here is derived from an EMBL/GenBank/DDBJ whole genome shotgun (WGS) entry which is preliminary data.</text>
</comment>
<dbReference type="PANTHER" id="PTHR43576">
    <property type="entry name" value="ALPHA-L-ARABINOFURANOSIDASE C-RELATED"/>
    <property type="match status" value="1"/>
</dbReference>
<organism evidence="10 11">
    <name type="scientific">Robinsoniella peoriensis</name>
    <dbReference type="NCBI Taxonomy" id="180332"/>
    <lineage>
        <taxon>Bacteria</taxon>
        <taxon>Bacillati</taxon>
        <taxon>Bacillota</taxon>
        <taxon>Clostridia</taxon>
        <taxon>Lachnospirales</taxon>
        <taxon>Lachnospiraceae</taxon>
        <taxon>Robinsoniella</taxon>
    </lineage>
</organism>
<protein>
    <recommendedName>
        <fullName evidence="5">non-reducing end alpha-L-arabinofuranosidase</fullName>
        <ecNumber evidence="5">3.2.1.55</ecNumber>
    </recommendedName>
</protein>
<dbReference type="Proteomes" id="UP000306509">
    <property type="component" value="Unassembled WGS sequence"/>
</dbReference>
<reference evidence="10 11" key="1">
    <citation type="journal article" date="2019" name="Anaerobe">
        <title>Detection of Robinsoniella peoriensis in multiple bone samples of a trauma patient.</title>
        <authorList>
            <person name="Schrottner P."/>
            <person name="Hartwich K."/>
            <person name="Bunk B."/>
            <person name="Schober I."/>
            <person name="Helbig S."/>
            <person name="Rudolph W.W."/>
            <person name="Gunzer F."/>
        </authorList>
    </citation>
    <scope>NUCLEOTIDE SEQUENCE [LARGE SCALE GENOMIC DNA]</scope>
    <source>
        <strain evidence="10 11">DSM 106044</strain>
    </source>
</reference>
<dbReference type="SMART" id="SM00813">
    <property type="entry name" value="Alpha-L-AF_C"/>
    <property type="match status" value="1"/>
</dbReference>
<dbReference type="RefSeq" id="WP_243133098.1">
    <property type="nucleotide sequence ID" value="NZ_QGQD01000097.1"/>
</dbReference>
<comment type="subunit">
    <text evidence="4">Homohexamer; trimer of dimers.</text>
</comment>
<name>A0A4U8Q0Q9_9FIRM</name>
<evidence type="ECO:0000313" key="11">
    <source>
        <dbReference type="Proteomes" id="UP000306509"/>
    </source>
</evidence>
<evidence type="ECO:0000256" key="8">
    <source>
        <dbReference type="ARBA" id="ARBA00023295"/>
    </source>
</evidence>
<dbReference type="GO" id="GO:0046373">
    <property type="term" value="P:L-arabinose metabolic process"/>
    <property type="evidence" value="ECO:0007669"/>
    <property type="project" value="InterPro"/>
</dbReference>
<dbReference type="InterPro" id="IPR013780">
    <property type="entry name" value="Glyco_hydro_b"/>
</dbReference>
<evidence type="ECO:0000256" key="4">
    <source>
        <dbReference type="ARBA" id="ARBA00011165"/>
    </source>
</evidence>
<dbReference type="InterPro" id="IPR017853">
    <property type="entry name" value="GH"/>
</dbReference>
<evidence type="ECO:0000313" key="10">
    <source>
        <dbReference type="EMBL" id="TLC98264.1"/>
    </source>
</evidence>
<sequence length="505" mass="57107">MTGKKYAKMVIDKDFKISKIDKRIYGSFIEHLGRAVYEGIYQPGHPTADENGFRKDVMDLVKELQVPIIRYPGGNFVSNFYWEDSVGPVEQRPKRLELAWRSLEPNEIGVNEFSKWCKEVNSEIMMAVNLGTRGVADACSLLEYCNHPSGTKYSDLRISHGVKQPHGIKTWCLGNEMDGPWQVGSKTPVEYGRIASETAKAMKLIDPSIELVSCGSSNTGMPTFPQWEATTLEHTYDYVDYVSLHQYFGNPDHDTKNFLARSVEMDHFIRTVIATCDFVKAKKRGSKNINLSFDEWNVWFHSNESDQDTMANHPWQKAPALLEDVYTFEDALLVGLMLITFLKHADRVKIACLAQLVNVIAPIMTETDGGAWKQTIFYPYLHASIYGRGTALQPVFDSSRHDTKEYTDVTDVDAVAVYNEEAEEVTIFAVNRDLEEGIPMECDIRSFPGYQILEHIVLESDDLKASNGPGKERVVPGHSANSRVEDGILKTVLNRASWNVIRLKK</sequence>
<dbReference type="InterPro" id="IPR010720">
    <property type="entry name" value="Alpha-L-AF_C"/>
</dbReference>
<evidence type="ECO:0000256" key="5">
    <source>
        <dbReference type="ARBA" id="ARBA00012670"/>
    </source>
</evidence>
<evidence type="ECO:0000256" key="3">
    <source>
        <dbReference type="ARBA" id="ARBA00007186"/>
    </source>
</evidence>
<dbReference type="Gene3D" id="2.60.40.1180">
    <property type="entry name" value="Golgi alpha-mannosidase II"/>
    <property type="match status" value="1"/>
</dbReference>
<dbReference type="EMBL" id="QGQD01000097">
    <property type="protein sequence ID" value="TLC98264.1"/>
    <property type="molecule type" value="Genomic_DNA"/>
</dbReference>
<keyword evidence="11" id="KW-1185">Reference proteome</keyword>
<accession>A0A4U8Q0Q9</accession>
<dbReference type="STRING" id="180332.GCA_000797495_03743"/>